<name>A0AAD5FBQ4_SILAS</name>
<proteinExistence type="predicted"/>
<protein>
    <submittedName>
        <fullName evidence="2">Uncharacterized protein</fullName>
    </submittedName>
</protein>
<evidence type="ECO:0000313" key="2">
    <source>
        <dbReference type="EMBL" id="KAI5609704.1"/>
    </source>
</evidence>
<feature type="compositionally biased region" description="Basic and acidic residues" evidence="1">
    <location>
        <begin position="26"/>
        <end position="35"/>
    </location>
</feature>
<evidence type="ECO:0000256" key="1">
    <source>
        <dbReference type="SAM" id="MobiDB-lite"/>
    </source>
</evidence>
<sequence>MKEKEKRKPPCNCQIDCYCKIRETASERKQERENEGTAPPWEKCEEQQKPPPYNEKPPGYVSGLYPQLPYSNETPERVTLELTGGTVEGFIRSAYSAGSRAEPDEGKKKGVTKNERLTTNVRKRQNKAKGKSRFKKEQQDAELTWEQAAQEKALLEKGWRSVTPRELVEECERRSGRRRHSGSVDLGNPLYYGSKGSLMNEEPRNNKSKEKIKEDWEEERMEYDDL</sequence>
<feature type="region of interest" description="Disordered" evidence="1">
    <location>
        <begin position="167"/>
        <end position="226"/>
    </location>
</feature>
<feature type="compositionally biased region" description="Basic and acidic residues" evidence="1">
    <location>
        <begin position="101"/>
        <end position="116"/>
    </location>
</feature>
<keyword evidence="3" id="KW-1185">Reference proteome</keyword>
<feature type="region of interest" description="Disordered" evidence="1">
    <location>
        <begin position="26"/>
        <end position="68"/>
    </location>
</feature>
<feature type="compositionally biased region" description="Acidic residues" evidence="1">
    <location>
        <begin position="215"/>
        <end position="226"/>
    </location>
</feature>
<dbReference type="AlphaFoldDB" id="A0AAD5FBQ4"/>
<comment type="caution">
    <text evidence="2">The sequence shown here is derived from an EMBL/GenBank/DDBJ whole genome shotgun (WGS) entry which is preliminary data.</text>
</comment>
<feature type="region of interest" description="Disordered" evidence="1">
    <location>
        <begin position="95"/>
        <end position="139"/>
    </location>
</feature>
<organism evidence="2 3">
    <name type="scientific">Silurus asotus</name>
    <name type="common">Amur catfish</name>
    <name type="synonym">Parasilurus asotus</name>
    <dbReference type="NCBI Taxonomy" id="30991"/>
    <lineage>
        <taxon>Eukaryota</taxon>
        <taxon>Metazoa</taxon>
        <taxon>Chordata</taxon>
        <taxon>Craniata</taxon>
        <taxon>Vertebrata</taxon>
        <taxon>Euteleostomi</taxon>
        <taxon>Actinopterygii</taxon>
        <taxon>Neopterygii</taxon>
        <taxon>Teleostei</taxon>
        <taxon>Ostariophysi</taxon>
        <taxon>Siluriformes</taxon>
        <taxon>Siluridae</taxon>
        <taxon>Silurus</taxon>
    </lineage>
</organism>
<gene>
    <name evidence="2" type="ORF">C0J50_5684</name>
</gene>
<feature type="compositionally biased region" description="Basic and acidic residues" evidence="1">
    <location>
        <begin position="201"/>
        <end position="214"/>
    </location>
</feature>
<feature type="compositionally biased region" description="Basic residues" evidence="1">
    <location>
        <begin position="121"/>
        <end position="134"/>
    </location>
</feature>
<accession>A0AAD5FBQ4</accession>
<dbReference type="Proteomes" id="UP001205998">
    <property type="component" value="Unassembled WGS sequence"/>
</dbReference>
<reference evidence="2" key="1">
    <citation type="submission" date="2018-07" db="EMBL/GenBank/DDBJ databases">
        <title>Comparative genomics of catfishes provides insights into carnivory and benthic adaptation.</title>
        <authorList>
            <person name="Zhang Y."/>
            <person name="Wang D."/>
            <person name="Peng Z."/>
            <person name="Zheng S."/>
            <person name="Shao F."/>
            <person name="Tao W."/>
        </authorList>
    </citation>
    <scope>NUCLEOTIDE SEQUENCE</scope>
    <source>
        <strain evidence="2">Chongqing</strain>
    </source>
</reference>
<dbReference type="EMBL" id="MU575040">
    <property type="protein sequence ID" value="KAI5609704.1"/>
    <property type="molecule type" value="Genomic_DNA"/>
</dbReference>
<evidence type="ECO:0000313" key="3">
    <source>
        <dbReference type="Proteomes" id="UP001205998"/>
    </source>
</evidence>